<reference evidence="3 4" key="1">
    <citation type="submission" date="2015-03" db="EMBL/GenBank/DDBJ databases">
        <title>Genome sequencing of Methylobacterium variabile DSM 16961.</title>
        <authorList>
            <person name="Chaudhry V."/>
            <person name="Patil P.B."/>
        </authorList>
    </citation>
    <scope>NUCLEOTIDE SEQUENCE [LARGE SCALE GENOMIC DNA]</scope>
    <source>
        <strain evidence="3 4">DSM 16961</strain>
    </source>
</reference>
<evidence type="ECO:0000313" key="4">
    <source>
        <dbReference type="Proteomes" id="UP000035955"/>
    </source>
</evidence>
<feature type="domain" description="YCII-related" evidence="2">
    <location>
        <begin position="4"/>
        <end position="89"/>
    </location>
</feature>
<dbReference type="SUPFAM" id="SSF54909">
    <property type="entry name" value="Dimeric alpha+beta barrel"/>
    <property type="match status" value="1"/>
</dbReference>
<evidence type="ECO:0000256" key="1">
    <source>
        <dbReference type="ARBA" id="ARBA00007689"/>
    </source>
</evidence>
<dbReference type="InterPro" id="IPR005545">
    <property type="entry name" value="YCII"/>
</dbReference>
<dbReference type="Proteomes" id="UP000035955">
    <property type="component" value="Unassembled WGS sequence"/>
</dbReference>
<evidence type="ECO:0000313" key="3">
    <source>
        <dbReference type="EMBL" id="KMO33565.1"/>
    </source>
</evidence>
<dbReference type="InterPro" id="IPR051807">
    <property type="entry name" value="Sec-metab_biosynth-assoc"/>
</dbReference>
<dbReference type="Gene3D" id="3.30.70.1060">
    <property type="entry name" value="Dimeric alpha+beta barrel"/>
    <property type="match status" value="1"/>
</dbReference>
<accession>A0A0J6SEC8</accession>
<dbReference type="PATRIC" id="fig|298794.3.peg.1432"/>
<comment type="similarity">
    <text evidence="1">Belongs to the YciI family.</text>
</comment>
<sequence length="99" mass="10748">MPHYAIHALDHAGALERRLAHYEAHKAYLGGPLPVRIVVSGPLLAEDGETMIGSLFIVEAPDRAAVEAFHAADPFKAAGIWARVEITGFRMRQVALPHS</sequence>
<evidence type="ECO:0000259" key="2">
    <source>
        <dbReference type="Pfam" id="PF03795"/>
    </source>
</evidence>
<protein>
    <recommendedName>
        <fullName evidence="2">YCII-related domain-containing protein</fullName>
    </recommendedName>
</protein>
<keyword evidence="4" id="KW-1185">Reference proteome</keyword>
<dbReference type="EMBL" id="LABY01000150">
    <property type="protein sequence ID" value="KMO33565.1"/>
    <property type="molecule type" value="Genomic_DNA"/>
</dbReference>
<comment type="caution">
    <text evidence="3">The sequence shown here is derived from an EMBL/GenBank/DDBJ whole genome shotgun (WGS) entry which is preliminary data.</text>
</comment>
<dbReference type="OrthoDB" id="2293521at2"/>
<dbReference type="InterPro" id="IPR011008">
    <property type="entry name" value="Dimeric_a/b-barrel"/>
</dbReference>
<dbReference type="PANTHER" id="PTHR33606:SF3">
    <property type="entry name" value="PROTEIN YCII"/>
    <property type="match status" value="1"/>
</dbReference>
<dbReference type="PANTHER" id="PTHR33606">
    <property type="entry name" value="PROTEIN YCII"/>
    <property type="match status" value="1"/>
</dbReference>
<gene>
    <name evidence="3" type="ORF">VQ02_20460</name>
</gene>
<name>A0A0J6SEC8_9HYPH</name>
<dbReference type="Pfam" id="PF03795">
    <property type="entry name" value="YCII"/>
    <property type="match status" value="1"/>
</dbReference>
<organism evidence="3 4">
    <name type="scientific">Methylobacterium variabile</name>
    <dbReference type="NCBI Taxonomy" id="298794"/>
    <lineage>
        <taxon>Bacteria</taxon>
        <taxon>Pseudomonadati</taxon>
        <taxon>Pseudomonadota</taxon>
        <taxon>Alphaproteobacteria</taxon>
        <taxon>Hyphomicrobiales</taxon>
        <taxon>Methylobacteriaceae</taxon>
        <taxon>Methylobacterium</taxon>
    </lineage>
</organism>
<dbReference type="RefSeq" id="WP_048446053.1">
    <property type="nucleotide sequence ID" value="NZ_LABY01000150.1"/>
</dbReference>
<dbReference type="AlphaFoldDB" id="A0A0J6SEC8"/>
<proteinExistence type="inferred from homology"/>